<sequence length="1335" mass="150398">MDSSTGFFEFIFSEGLKDPKAAYKSLHSNPYQIFDILLREEHFTNFFSRIEVYGNNLAYLLSQFPNFRKDDYSSLLLQETIRAFTLSLLAERLDDMKSRSAAARIVVSVVKLSHPRALRQFGARLGALPGILRVLVLEGYMRELLLTHKQCFEGLISEPQAGEQWVKFIVDFCKGCEVHKSGPRRINGVELAKFIRTVPCRSCTSSISFDYGLGQGTEVERARPRGNRFVLTAESSVFRSLLGEPLGLWKVILSQHAIENLETASAQGDFEDILRKLSELASGDWAGREILHKAKWNNSLGYRLPLFKAFYKTGRFILWQIDTAFDERFEEDFQVIKGLSACEISPSQYDLDKIVEQIHRAQQAYTKARVNACNRDDLDGSRGIRNPVRVCLGTRKSSDIPVEVDGTSAGNFDGSGQLAKFYGLTTTVRDNITLATGRVAYPVDISAEEARVVDHFLPPAFILGRSGTGKTTCLVYKLVGRYLLYTSGREKPLRQVLLTKSKRLVEKLRVNTSGLLEAKLGKRERPTNAIDDFDDNTRKTFSSLTDADFPLVCTFDYLLRLIENSIREQESQRRYIKIESSKCTGTVDFRKFNIEYWKPMNQGIKKGIPVEIAFLEIVEVIKGSASQATNFKPLSWEEYSGRHSRKTPTFVSERERGAVYSLYEWYERAKKKRGDIDQVDRVLKVMQSLEAFKSSGIPEDIVFEQKIWSMLDEIYVDAGDTAQCISKDALFRFPNAEALFYERFMDSIRNDEEIKPILLPLSHNLRSHQQILNVASVVMDLLYRGFPGMVDKLPPEVGDIPGPKPTLYDVLKFEEKMETPQKPDAQNGGSIEYGEALRCFEDAGDPDGITLANAYITEEKGFVDRAHGLSQVANSHFLKASELFLQVGSFAKAVQCQKEGGDSKGAIRILAENGAHEDAAWLGVEVGLSQRLSLAVGNKEQEIALSRFHLMNKLFDFLNTNRRYVEAYEVGNLVTKSKLGTGGTAEHGVFDWYKTSVETGMLGDVQIAGYVDILVTRIAHPNNELQPPLDHIKRVLEGLSIMSSHGNIPSWAQLYCGVYETPRQSGKCVALDWSPFYDKSKPRLPLRPVDIESLRDRILGHILGDIVPPLISLDEELRVMWSAKAKSQFVPPSTLKETHLEKVAVGSVYRGFAPGPLAYTVLVTGIPLRDIFEISCNDRGQQTSQGFIATKFAGDWRFRGGALLEQMEFRSSYEQSLEGLFETKSDLVTRDGRYHDLYSILIGNDTTEYRIELALQMDVGACVSSLLSQYQTSLFLGYEDKWRLALLEMRARIINRGNSNLRCSGESRFTELLLSTHHCPLRGTFPIFDFPGAAI</sequence>
<dbReference type="PANTHER" id="PTHR21529">
    <property type="entry name" value="MAMMARY TURMOR VIRUS RECEPTOR HOMOLOG 1, 2 MTVR1, 2"/>
    <property type="match status" value="1"/>
</dbReference>
<dbReference type="InterPro" id="IPR039904">
    <property type="entry name" value="TRANK1"/>
</dbReference>
<reference evidence="1 2" key="1">
    <citation type="submission" date="2018-03" db="EMBL/GenBank/DDBJ databases">
        <title>Genomes of Pezizomycetes fungi and the evolution of truffles.</title>
        <authorList>
            <person name="Murat C."/>
            <person name="Payen T."/>
            <person name="Noel B."/>
            <person name="Kuo A."/>
            <person name="Martin F.M."/>
        </authorList>
    </citation>
    <scope>NUCLEOTIDE SEQUENCE [LARGE SCALE GENOMIC DNA]</scope>
    <source>
        <strain evidence="1">091103-1</strain>
    </source>
</reference>
<accession>A0A317T075</accession>
<dbReference type="OrthoDB" id="3156807at2759"/>
<dbReference type="InterPro" id="IPR027417">
    <property type="entry name" value="P-loop_NTPase"/>
</dbReference>
<organism evidence="1 2">
    <name type="scientific">Tuber magnatum</name>
    <name type="common">white Piedmont truffle</name>
    <dbReference type="NCBI Taxonomy" id="42249"/>
    <lineage>
        <taxon>Eukaryota</taxon>
        <taxon>Fungi</taxon>
        <taxon>Dikarya</taxon>
        <taxon>Ascomycota</taxon>
        <taxon>Pezizomycotina</taxon>
        <taxon>Pezizomycetes</taxon>
        <taxon>Pezizales</taxon>
        <taxon>Tuberaceae</taxon>
        <taxon>Tuber</taxon>
    </lineage>
</organism>
<dbReference type="PANTHER" id="PTHR21529:SF4">
    <property type="entry name" value="TPR AND ANKYRIN REPEAT-CONTAINING PROTEIN 1"/>
    <property type="match status" value="1"/>
</dbReference>
<dbReference type="SUPFAM" id="SSF52540">
    <property type="entry name" value="P-loop containing nucleoside triphosphate hydrolases"/>
    <property type="match status" value="1"/>
</dbReference>
<evidence type="ECO:0000313" key="1">
    <source>
        <dbReference type="EMBL" id="PWW79107.1"/>
    </source>
</evidence>
<dbReference type="Proteomes" id="UP000246991">
    <property type="component" value="Unassembled WGS sequence"/>
</dbReference>
<proteinExistence type="predicted"/>
<keyword evidence="2" id="KW-1185">Reference proteome</keyword>
<protein>
    <recommendedName>
        <fullName evidence="3">UvrD-like helicase ATP-binding domain-containing protein</fullName>
    </recommendedName>
</protein>
<dbReference type="STRING" id="42249.A0A317T075"/>
<comment type="caution">
    <text evidence="1">The sequence shown here is derived from an EMBL/GenBank/DDBJ whole genome shotgun (WGS) entry which is preliminary data.</text>
</comment>
<dbReference type="EMBL" id="PYWC01000010">
    <property type="protein sequence ID" value="PWW79107.1"/>
    <property type="molecule type" value="Genomic_DNA"/>
</dbReference>
<evidence type="ECO:0008006" key="3">
    <source>
        <dbReference type="Google" id="ProtNLM"/>
    </source>
</evidence>
<name>A0A317T075_9PEZI</name>
<evidence type="ECO:0000313" key="2">
    <source>
        <dbReference type="Proteomes" id="UP000246991"/>
    </source>
</evidence>
<gene>
    <name evidence="1" type="ORF">C7212DRAFT_340031</name>
</gene>